<keyword evidence="6 8" id="KW-0472">Membrane</keyword>
<dbReference type="Gene3D" id="3.40.720.10">
    <property type="entry name" value="Alkaline Phosphatase, subunit A"/>
    <property type="match status" value="1"/>
</dbReference>
<dbReference type="GO" id="GO:0005886">
    <property type="term" value="C:plasma membrane"/>
    <property type="evidence" value="ECO:0007669"/>
    <property type="project" value="UniProtKB-SubCell"/>
</dbReference>
<evidence type="ECO:0000256" key="1">
    <source>
        <dbReference type="ARBA" id="ARBA00004651"/>
    </source>
</evidence>
<dbReference type="GO" id="GO:0009244">
    <property type="term" value="P:lipopolysaccharide core region biosynthetic process"/>
    <property type="evidence" value="ECO:0007669"/>
    <property type="project" value="TreeGrafter"/>
</dbReference>
<evidence type="ECO:0000256" key="7">
    <source>
        <dbReference type="ARBA" id="ARBA00038481"/>
    </source>
</evidence>
<evidence type="ECO:0000256" key="3">
    <source>
        <dbReference type="ARBA" id="ARBA00022679"/>
    </source>
</evidence>
<comment type="subcellular location">
    <subcellularLocation>
        <location evidence="1">Cell membrane</location>
        <topology evidence="1">Multi-pass membrane protein</topology>
    </subcellularLocation>
</comment>
<evidence type="ECO:0000259" key="9">
    <source>
        <dbReference type="Pfam" id="PF00884"/>
    </source>
</evidence>
<keyword evidence="4 8" id="KW-0812">Transmembrane</keyword>
<comment type="similarity">
    <text evidence="7">Belongs to the phosphoethanolamine transferase family.</text>
</comment>
<keyword evidence="3 10" id="KW-0808">Transferase</keyword>
<evidence type="ECO:0000256" key="6">
    <source>
        <dbReference type="ARBA" id="ARBA00023136"/>
    </source>
</evidence>
<dbReference type="GO" id="GO:0016776">
    <property type="term" value="F:phosphotransferase activity, phosphate group as acceptor"/>
    <property type="evidence" value="ECO:0007669"/>
    <property type="project" value="TreeGrafter"/>
</dbReference>
<dbReference type="RefSeq" id="WP_369789689.1">
    <property type="nucleotide sequence ID" value="NZ_CP165628.1"/>
</dbReference>
<evidence type="ECO:0000256" key="4">
    <source>
        <dbReference type="ARBA" id="ARBA00022692"/>
    </source>
</evidence>
<keyword evidence="2" id="KW-1003">Cell membrane</keyword>
<dbReference type="InterPro" id="IPR058130">
    <property type="entry name" value="PEA_transf_C"/>
</dbReference>
<feature type="transmembrane region" description="Helical" evidence="8">
    <location>
        <begin position="64"/>
        <end position="82"/>
    </location>
</feature>
<dbReference type="PANTHER" id="PTHR30443:SF4">
    <property type="entry name" value="PHOSPHOETHANOLAMINE TRANSFERASE OPGE-RELATED"/>
    <property type="match status" value="1"/>
</dbReference>
<feature type="domain" description="Sulfatase N-terminal" evidence="9">
    <location>
        <begin position="138"/>
        <end position="402"/>
    </location>
</feature>
<gene>
    <name evidence="10" type="ORF">AB3G37_03230</name>
</gene>
<accession>A0AB39VSF0</accession>
<dbReference type="PANTHER" id="PTHR30443">
    <property type="entry name" value="INNER MEMBRANE PROTEIN"/>
    <property type="match status" value="1"/>
</dbReference>
<organism evidence="10">
    <name type="scientific">Rouxiella sp. WC2420</name>
    <dbReference type="NCBI Taxonomy" id="3234145"/>
    <lineage>
        <taxon>Bacteria</taxon>
        <taxon>Pseudomonadati</taxon>
        <taxon>Pseudomonadota</taxon>
        <taxon>Gammaproteobacteria</taxon>
        <taxon>Enterobacterales</taxon>
        <taxon>Yersiniaceae</taxon>
        <taxon>Rouxiella</taxon>
    </lineage>
</organism>
<reference evidence="10" key="1">
    <citation type="submission" date="2024-07" db="EMBL/GenBank/DDBJ databases">
        <authorList>
            <person name="Biller S.J."/>
        </authorList>
    </citation>
    <scope>NUCLEOTIDE SEQUENCE</scope>
    <source>
        <strain evidence="10">WC2420</strain>
    </source>
</reference>
<protein>
    <submittedName>
        <fullName evidence="10">Phosphoethanolamine transferase</fullName>
    </submittedName>
</protein>
<dbReference type="Pfam" id="PF00884">
    <property type="entry name" value="Sulfatase"/>
    <property type="match status" value="1"/>
</dbReference>
<dbReference type="EMBL" id="CP165628">
    <property type="protein sequence ID" value="XDU73144.1"/>
    <property type="molecule type" value="Genomic_DNA"/>
</dbReference>
<dbReference type="InterPro" id="IPR040423">
    <property type="entry name" value="PEA_transferase"/>
</dbReference>
<feature type="transmembrane region" description="Helical" evidence="8">
    <location>
        <begin position="32"/>
        <end position="52"/>
    </location>
</feature>
<dbReference type="AlphaFoldDB" id="A0AB39VSF0"/>
<evidence type="ECO:0000313" key="10">
    <source>
        <dbReference type="EMBL" id="XDU73144.1"/>
    </source>
</evidence>
<evidence type="ECO:0000256" key="5">
    <source>
        <dbReference type="ARBA" id="ARBA00022989"/>
    </source>
</evidence>
<proteinExistence type="inferred from homology"/>
<dbReference type="CDD" id="cd16017">
    <property type="entry name" value="LptA"/>
    <property type="match status" value="1"/>
</dbReference>
<dbReference type="InterPro" id="IPR000917">
    <property type="entry name" value="Sulfatase_N"/>
</dbReference>
<evidence type="ECO:0000256" key="8">
    <source>
        <dbReference type="SAM" id="Phobius"/>
    </source>
</evidence>
<sequence>MPMALTYGEPDFNAVVNIYQASVQESGEFLKAIPWFYSLSILPGILLTITALSFKIEKLKYSRCYVLIIIVYFCAPGIKSYFKYGNLSEFNIGLPIFRASNEAVENYRQVLADQTLLRQQVAVVDSWDPKPRATAYQLYILVIGESVRSDYLQAYGFKADNTAFMSSSFGVIFSNYISAASSTMTSLLNSLTLGRNGQHETNNNIITLAKKSGFATYWYSNQGLLGSGETPVSIIAMNADKNIFLKKGDYQEDSYIPDSNMLAGIRDGINEKRPLKLVIIHLIGSHPRACTRTNNKYSFFSQSKEISCYIESINQTDKLLSDIAGMAKASGERWSMMYFADHGLSFENSDTSYARLHHDDRFKQNYTVPMFITSSDSRENKVIDQPRSGLHFLSLFTQWTGIKDRLIDDTCDMLSNARCENQDTVIKFNLERAAFSSLPEDVAAH</sequence>
<keyword evidence="5 8" id="KW-1133">Transmembrane helix</keyword>
<name>A0AB39VSF0_9GAMM</name>
<dbReference type="InterPro" id="IPR017850">
    <property type="entry name" value="Alkaline_phosphatase_core_sf"/>
</dbReference>
<evidence type="ECO:0000256" key="2">
    <source>
        <dbReference type="ARBA" id="ARBA00022475"/>
    </source>
</evidence>
<dbReference type="SUPFAM" id="SSF53649">
    <property type="entry name" value="Alkaline phosphatase-like"/>
    <property type="match status" value="1"/>
</dbReference>